<comment type="caution">
    <text evidence="2">The sequence shown here is derived from an EMBL/GenBank/DDBJ whole genome shotgun (WGS) entry which is preliminary data.</text>
</comment>
<reference evidence="2" key="1">
    <citation type="journal article" date="2015" name="Nature">
        <title>Complex archaea that bridge the gap between prokaryotes and eukaryotes.</title>
        <authorList>
            <person name="Spang A."/>
            <person name="Saw J.H."/>
            <person name="Jorgensen S.L."/>
            <person name="Zaremba-Niedzwiedzka K."/>
            <person name="Martijn J."/>
            <person name="Lind A.E."/>
            <person name="van Eijk R."/>
            <person name="Schleper C."/>
            <person name="Guy L."/>
            <person name="Ettema T.J."/>
        </authorList>
    </citation>
    <scope>NUCLEOTIDE SEQUENCE</scope>
</reference>
<gene>
    <name evidence="2" type="ORF">LCGC14_2723300</name>
</gene>
<name>A0A0F8Z9L9_9ZZZZ</name>
<evidence type="ECO:0000313" key="2">
    <source>
        <dbReference type="EMBL" id="KKK90408.1"/>
    </source>
</evidence>
<dbReference type="InterPro" id="IPR013783">
    <property type="entry name" value="Ig-like_fold"/>
</dbReference>
<feature type="non-terminal residue" evidence="2">
    <location>
        <position position="1"/>
    </location>
</feature>
<feature type="domain" description="BACON" evidence="1">
    <location>
        <begin position="41"/>
        <end position="134"/>
    </location>
</feature>
<organism evidence="2">
    <name type="scientific">marine sediment metagenome</name>
    <dbReference type="NCBI Taxonomy" id="412755"/>
    <lineage>
        <taxon>unclassified sequences</taxon>
        <taxon>metagenomes</taxon>
        <taxon>ecological metagenomes</taxon>
    </lineage>
</organism>
<dbReference type="Gene3D" id="2.60.40.10">
    <property type="entry name" value="Immunoglobulins"/>
    <property type="match status" value="1"/>
</dbReference>
<dbReference type="AlphaFoldDB" id="A0A0F8Z9L9"/>
<evidence type="ECO:0000259" key="1">
    <source>
        <dbReference type="Pfam" id="PF19190"/>
    </source>
</evidence>
<sequence length="429" mass="43153">VASTNGTVYQQSPAFTTDGRFVFATDGGLRTYSTGDFVEVDVTPASLGYTAQDCASPPASQTITVSNNGAGTMGWTATTDGASWLTLDTASGTLNGPGSDTISVSVDASGLGTGTHTANVTISSAEAGTKVVQVSVDMYGPPTLDVTQDGAPYDFLVNGNNTPSSKPITVNVTGDQTGLIGWSASLGQTWMSLSPTSGPSETNTIGSVGINSGALGALTSGSYTGDITFGIGCASVANATVPVSLVYYEGGTMEVTSNIAASSFTITGGPGYSGSGTSAVFYDVSPGAYTITFDSVQGYLTPASYSLSLTGQETISFNGSYADIRENNNIIVTMGEARKWSIDDEGNVFDESGTPLDSFMISKSKNPSRGGKGNFAGGTVAASGDIDGDGIDDIVTVNSKGTVQAFTGAGAPIQGIKFAAFGGAGDVAD</sequence>
<dbReference type="EMBL" id="LAZR01049116">
    <property type="protein sequence ID" value="KKK90408.1"/>
    <property type="molecule type" value="Genomic_DNA"/>
</dbReference>
<proteinExistence type="predicted"/>
<feature type="non-terminal residue" evidence="2">
    <location>
        <position position="429"/>
    </location>
</feature>
<dbReference type="InterPro" id="IPR024361">
    <property type="entry name" value="BACON"/>
</dbReference>
<accession>A0A0F8Z9L9</accession>
<protein>
    <recommendedName>
        <fullName evidence="1">BACON domain-containing protein</fullName>
    </recommendedName>
</protein>
<dbReference type="Pfam" id="PF19190">
    <property type="entry name" value="BACON_2"/>
    <property type="match status" value="1"/>
</dbReference>